<proteinExistence type="predicted"/>
<dbReference type="AlphaFoldDB" id="A0A100W4J5"/>
<gene>
    <name evidence="2" type="ORF">RMCB_5593</name>
</gene>
<organism evidence="2 3">
    <name type="scientific">Mycolicibacterium brisbanense</name>
    <dbReference type="NCBI Taxonomy" id="146020"/>
    <lineage>
        <taxon>Bacteria</taxon>
        <taxon>Bacillati</taxon>
        <taxon>Actinomycetota</taxon>
        <taxon>Actinomycetes</taxon>
        <taxon>Mycobacteriales</taxon>
        <taxon>Mycobacteriaceae</taxon>
        <taxon>Mycolicibacterium</taxon>
    </lineage>
</organism>
<keyword evidence="1" id="KW-1133">Transmembrane helix</keyword>
<keyword evidence="1" id="KW-0812">Transmembrane</keyword>
<dbReference type="STRING" id="146020.RMCB_5593"/>
<feature type="transmembrane region" description="Helical" evidence="1">
    <location>
        <begin position="57"/>
        <end position="76"/>
    </location>
</feature>
<reference evidence="3" key="1">
    <citation type="journal article" date="2016" name="Genome Announc.">
        <title>Draft Genome Sequences of Five Rapidly Growing Mycobacterium Species, M. thermoresistibile, M. fortuitum subsp. acetamidolyticum, M. canariasense, M. brisbanense, and M. novocastrense.</title>
        <authorList>
            <person name="Katahira K."/>
            <person name="Ogura Y."/>
            <person name="Gotoh Y."/>
            <person name="Hayashi T."/>
        </authorList>
    </citation>
    <scope>NUCLEOTIDE SEQUENCE [LARGE SCALE GENOMIC DNA]</scope>
    <source>
        <strain evidence="3">JCM15654</strain>
    </source>
</reference>
<dbReference type="RefSeq" id="WP_062831369.1">
    <property type="nucleotide sequence ID" value="NZ_BCSX01000049.1"/>
</dbReference>
<sequence length="79" mass="9214">MPRDETEAHPPVGPVRRLAMRYWMALILVILAALFVAQNRDRVRVHVLWVTVESPMWSILVIIFVVGLLIGLLLRWRRS</sequence>
<keyword evidence="3" id="KW-1185">Reference proteome</keyword>
<evidence type="ECO:0000313" key="2">
    <source>
        <dbReference type="EMBL" id="GAS91497.1"/>
    </source>
</evidence>
<comment type="caution">
    <text evidence="2">The sequence shown here is derived from an EMBL/GenBank/DDBJ whole genome shotgun (WGS) entry which is preliminary data.</text>
</comment>
<name>A0A100W4J5_9MYCO</name>
<evidence type="ECO:0000313" key="3">
    <source>
        <dbReference type="Proteomes" id="UP000069620"/>
    </source>
</evidence>
<keyword evidence="1" id="KW-0472">Membrane</keyword>
<protein>
    <recommendedName>
        <fullName evidence="4">Transmembrane protein</fullName>
    </recommendedName>
</protein>
<reference evidence="3" key="2">
    <citation type="submission" date="2016-02" db="EMBL/GenBank/DDBJ databases">
        <title>Draft genome sequence of five rapidly growing Mycobacterium species.</title>
        <authorList>
            <person name="Katahira K."/>
            <person name="Gotou Y."/>
            <person name="Iida K."/>
            <person name="Ogura Y."/>
            <person name="Hayashi T."/>
        </authorList>
    </citation>
    <scope>NUCLEOTIDE SEQUENCE [LARGE SCALE GENOMIC DNA]</scope>
    <source>
        <strain evidence="3">JCM15654</strain>
    </source>
</reference>
<accession>A0A100W4J5</accession>
<feature type="transmembrane region" description="Helical" evidence="1">
    <location>
        <begin position="20"/>
        <end position="37"/>
    </location>
</feature>
<evidence type="ECO:0000256" key="1">
    <source>
        <dbReference type="SAM" id="Phobius"/>
    </source>
</evidence>
<dbReference type="EMBL" id="BCSX01000049">
    <property type="protein sequence ID" value="GAS91497.1"/>
    <property type="molecule type" value="Genomic_DNA"/>
</dbReference>
<evidence type="ECO:0008006" key="4">
    <source>
        <dbReference type="Google" id="ProtNLM"/>
    </source>
</evidence>
<dbReference type="Proteomes" id="UP000069620">
    <property type="component" value="Unassembled WGS sequence"/>
</dbReference>